<dbReference type="Gene3D" id="2.160.20.80">
    <property type="entry name" value="E3 ubiquitin-protein ligase SopA"/>
    <property type="match status" value="1"/>
</dbReference>
<dbReference type="PANTHER" id="PTHR14136">
    <property type="entry name" value="BTB_POZ DOMAIN-CONTAINING PROTEIN KCTD9"/>
    <property type="match status" value="1"/>
</dbReference>
<accession>A0A7W9PH27</accession>
<evidence type="ECO:0000313" key="1">
    <source>
        <dbReference type="EMBL" id="MBB5916061.1"/>
    </source>
</evidence>
<comment type="caution">
    <text evidence="1">The sequence shown here is derived from an EMBL/GenBank/DDBJ whole genome shotgun (WGS) entry which is preliminary data.</text>
</comment>
<sequence>MATTVAALGALWFTGQSLRATKDQYALSQQTVVTDRVHKAVEHLTTDKPEARLSAIFLLERLAKDSPADHPTIYSILASYVHTQSPVWKCRLVGKPGEPGRLEYDVQTVLTVIGRRHVPHDTADTDIDLSETCLTRARLRGADLGRLNLAGTNLAGADLTGANLADANLAGANLADAVLDGADLTGANTLGATISRGPGA</sequence>
<gene>
    <name evidence="1" type="ORF">BJY24_004973</name>
</gene>
<name>A0A7W9PH27_9NOCA</name>
<organism evidence="1 2">
    <name type="scientific">Nocardia transvalensis</name>
    <dbReference type="NCBI Taxonomy" id="37333"/>
    <lineage>
        <taxon>Bacteria</taxon>
        <taxon>Bacillati</taxon>
        <taxon>Actinomycetota</taxon>
        <taxon>Actinomycetes</taxon>
        <taxon>Mycobacteriales</taxon>
        <taxon>Nocardiaceae</taxon>
        <taxon>Nocardia</taxon>
    </lineage>
</organism>
<keyword evidence="2" id="KW-1185">Reference proteome</keyword>
<evidence type="ECO:0000313" key="2">
    <source>
        <dbReference type="Proteomes" id="UP000540412"/>
    </source>
</evidence>
<dbReference type="SUPFAM" id="SSF141571">
    <property type="entry name" value="Pentapeptide repeat-like"/>
    <property type="match status" value="1"/>
</dbReference>
<dbReference type="InterPro" id="IPR001646">
    <property type="entry name" value="5peptide_repeat"/>
</dbReference>
<dbReference type="AlphaFoldDB" id="A0A7W9PH27"/>
<dbReference type="RefSeq" id="WP_157185498.1">
    <property type="nucleotide sequence ID" value="NZ_JACHIT010000002.1"/>
</dbReference>
<protein>
    <recommendedName>
        <fullName evidence="3">Pentapeptide repeat protein</fullName>
    </recommendedName>
</protein>
<dbReference type="Proteomes" id="UP000540412">
    <property type="component" value="Unassembled WGS sequence"/>
</dbReference>
<dbReference type="EMBL" id="JACHIT010000002">
    <property type="protein sequence ID" value="MBB5916061.1"/>
    <property type="molecule type" value="Genomic_DNA"/>
</dbReference>
<dbReference type="InterPro" id="IPR051082">
    <property type="entry name" value="Pentapeptide-BTB/POZ_domain"/>
</dbReference>
<dbReference type="PANTHER" id="PTHR14136:SF17">
    <property type="entry name" value="BTB_POZ DOMAIN-CONTAINING PROTEIN KCTD9"/>
    <property type="match status" value="1"/>
</dbReference>
<evidence type="ECO:0008006" key="3">
    <source>
        <dbReference type="Google" id="ProtNLM"/>
    </source>
</evidence>
<dbReference type="Pfam" id="PF00805">
    <property type="entry name" value="Pentapeptide"/>
    <property type="match status" value="2"/>
</dbReference>
<proteinExistence type="predicted"/>
<reference evidence="1 2" key="1">
    <citation type="submission" date="2020-08" db="EMBL/GenBank/DDBJ databases">
        <title>Sequencing the genomes of 1000 actinobacteria strains.</title>
        <authorList>
            <person name="Klenk H.-P."/>
        </authorList>
    </citation>
    <scope>NUCLEOTIDE SEQUENCE [LARGE SCALE GENOMIC DNA]</scope>
    <source>
        <strain evidence="1 2">DSM 43582</strain>
    </source>
</reference>